<evidence type="ECO:0000313" key="14">
    <source>
        <dbReference type="EMBL" id="KAK0725712.1"/>
    </source>
</evidence>
<feature type="region of interest" description="Disordered" evidence="12">
    <location>
        <begin position="404"/>
        <end position="437"/>
    </location>
</feature>
<feature type="transmembrane region" description="Helical" evidence="11">
    <location>
        <begin position="52"/>
        <end position="73"/>
    </location>
</feature>
<evidence type="ECO:0000256" key="3">
    <source>
        <dbReference type="ARBA" id="ARBA00022692"/>
    </source>
</evidence>
<comment type="similarity">
    <text evidence="9">Belongs to the DHHC palmitoyltransferase family. PFA5 subfamily.</text>
</comment>
<keyword evidence="5 11" id="KW-0472">Membrane</keyword>
<evidence type="ECO:0000256" key="6">
    <source>
        <dbReference type="ARBA" id="ARBA00023139"/>
    </source>
</evidence>
<feature type="transmembrane region" description="Helical" evidence="11">
    <location>
        <begin position="12"/>
        <end position="32"/>
    </location>
</feature>
<comment type="caution">
    <text evidence="14">The sequence shown here is derived from an EMBL/GenBank/DDBJ whole genome shotgun (WGS) entry which is preliminary data.</text>
</comment>
<evidence type="ECO:0000313" key="15">
    <source>
        <dbReference type="Proteomes" id="UP001172102"/>
    </source>
</evidence>
<evidence type="ECO:0000256" key="2">
    <source>
        <dbReference type="ARBA" id="ARBA00022679"/>
    </source>
</evidence>
<dbReference type="CDD" id="cd00637">
    <property type="entry name" value="7tm_classA_rhodopsin-like"/>
    <property type="match status" value="1"/>
</dbReference>
<comment type="subcellular location">
    <subcellularLocation>
        <location evidence="1">Membrane</location>
        <topology evidence="1">Multi-pass membrane protein</topology>
    </subcellularLocation>
</comment>
<dbReference type="PANTHER" id="PTHR22883:SF23">
    <property type="entry name" value="PALMITOYLTRANSFERASE ZDHHC6"/>
    <property type="match status" value="1"/>
</dbReference>
<keyword evidence="2 11" id="KW-0808">Transferase</keyword>
<dbReference type="Pfam" id="PF01529">
    <property type="entry name" value="DHHC"/>
    <property type="match status" value="1"/>
</dbReference>
<proteinExistence type="inferred from homology"/>
<accession>A0AA40B111</accession>
<evidence type="ECO:0000256" key="8">
    <source>
        <dbReference type="ARBA" id="ARBA00023315"/>
    </source>
</evidence>
<comment type="catalytic activity">
    <reaction evidence="10 11">
        <text>L-cysteinyl-[protein] + hexadecanoyl-CoA = S-hexadecanoyl-L-cysteinyl-[protein] + CoA</text>
        <dbReference type="Rhea" id="RHEA:36683"/>
        <dbReference type="Rhea" id="RHEA-COMP:10131"/>
        <dbReference type="Rhea" id="RHEA-COMP:11032"/>
        <dbReference type="ChEBI" id="CHEBI:29950"/>
        <dbReference type="ChEBI" id="CHEBI:57287"/>
        <dbReference type="ChEBI" id="CHEBI:57379"/>
        <dbReference type="ChEBI" id="CHEBI:74151"/>
        <dbReference type="EC" id="2.3.1.225"/>
    </reaction>
</comment>
<feature type="domain" description="Palmitoyltransferase DHHC" evidence="13">
    <location>
        <begin position="151"/>
        <end position="269"/>
    </location>
</feature>
<dbReference type="EC" id="2.3.1.225" evidence="11"/>
<organism evidence="14 15">
    <name type="scientific">Lasiosphaeris hirsuta</name>
    <dbReference type="NCBI Taxonomy" id="260670"/>
    <lineage>
        <taxon>Eukaryota</taxon>
        <taxon>Fungi</taxon>
        <taxon>Dikarya</taxon>
        <taxon>Ascomycota</taxon>
        <taxon>Pezizomycotina</taxon>
        <taxon>Sordariomycetes</taxon>
        <taxon>Sordariomycetidae</taxon>
        <taxon>Sordariales</taxon>
        <taxon>Lasiosphaeriaceae</taxon>
        <taxon>Lasiosphaeris</taxon>
    </lineage>
</organism>
<sequence>MVSARRPETRWVTRLIPFALLGCLFFSTYAFVKHICIDFFIHSRHESSAATALLVVYFFFLVLMLFTYFRLFLVVQFNPGVLPLGPLAVEQRAKQKEERRKSGMCVRLREGDLEAHRYDTYSWPDPNPDSPGLEAFYSKDVFVCHTDGWPRWCSSCCNWKQDRAHHCSELNRCVKKMDHYCPWVGGMVGETSFKFFVQFTFYAMLYCAVGIVSAAFNLRTLIMSGAGVDGVVIGMLGVTAFFGLFAFAMTATSVRYVCLNLTNVDYLKAKTLVHQLAVRVPRGTPPSIGGIASGLDYQVITYPLSRPKSEVTEPSPQSSDRTFINESVSPRDLLATRTFAIVKTEKGENPWDLGVYGNWKSVMGNNIIDWLLPLKPSPCESAENNESFYQMGPLYQQLRSRYNLPDIPTNEKGGVELDELEKQRKHQGRGTGTRSSR</sequence>
<evidence type="ECO:0000256" key="9">
    <source>
        <dbReference type="ARBA" id="ARBA00038298"/>
    </source>
</evidence>
<evidence type="ECO:0000259" key="13">
    <source>
        <dbReference type="Pfam" id="PF01529"/>
    </source>
</evidence>
<dbReference type="Proteomes" id="UP001172102">
    <property type="component" value="Unassembled WGS sequence"/>
</dbReference>
<evidence type="ECO:0000256" key="12">
    <source>
        <dbReference type="SAM" id="MobiDB-lite"/>
    </source>
</evidence>
<keyword evidence="8 11" id="KW-0012">Acyltransferase</keyword>
<dbReference type="InterPro" id="IPR039859">
    <property type="entry name" value="PFA4/ZDH16/20/ERF2-like"/>
</dbReference>
<reference evidence="14" key="1">
    <citation type="submission" date="2023-06" db="EMBL/GenBank/DDBJ databases">
        <title>Genome-scale phylogeny and comparative genomics of the fungal order Sordariales.</title>
        <authorList>
            <consortium name="Lawrence Berkeley National Laboratory"/>
            <person name="Hensen N."/>
            <person name="Bonometti L."/>
            <person name="Westerberg I."/>
            <person name="Brannstrom I.O."/>
            <person name="Guillou S."/>
            <person name="Cros-Aarteil S."/>
            <person name="Calhoun S."/>
            <person name="Haridas S."/>
            <person name="Kuo A."/>
            <person name="Mondo S."/>
            <person name="Pangilinan J."/>
            <person name="Riley R."/>
            <person name="Labutti K."/>
            <person name="Andreopoulos B."/>
            <person name="Lipzen A."/>
            <person name="Chen C."/>
            <person name="Yanf M."/>
            <person name="Daum C."/>
            <person name="Ng V."/>
            <person name="Clum A."/>
            <person name="Steindorff A."/>
            <person name="Ohm R."/>
            <person name="Martin F."/>
            <person name="Silar P."/>
            <person name="Natvig D."/>
            <person name="Lalanne C."/>
            <person name="Gautier V."/>
            <person name="Ament-Velasquez S.L."/>
            <person name="Kruys A."/>
            <person name="Hutchinson M.I."/>
            <person name="Powell A.J."/>
            <person name="Barry K."/>
            <person name="Miller A.N."/>
            <person name="Grigoriev I.V."/>
            <person name="Debuchy R."/>
            <person name="Gladieux P."/>
            <person name="Thoren M.H."/>
            <person name="Johannesson H."/>
        </authorList>
    </citation>
    <scope>NUCLEOTIDE SEQUENCE</scope>
    <source>
        <strain evidence="14">SMH4607-1</strain>
    </source>
</reference>
<evidence type="ECO:0000256" key="10">
    <source>
        <dbReference type="ARBA" id="ARBA00048048"/>
    </source>
</evidence>
<protein>
    <recommendedName>
        <fullName evidence="11">Palmitoyltransferase</fullName>
        <ecNumber evidence="11">2.3.1.225</ecNumber>
    </recommendedName>
</protein>
<evidence type="ECO:0000256" key="4">
    <source>
        <dbReference type="ARBA" id="ARBA00022989"/>
    </source>
</evidence>
<evidence type="ECO:0000256" key="11">
    <source>
        <dbReference type="RuleBase" id="RU079119"/>
    </source>
</evidence>
<evidence type="ECO:0000256" key="5">
    <source>
        <dbReference type="ARBA" id="ARBA00023136"/>
    </source>
</evidence>
<dbReference type="GO" id="GO:0019706">
    <property type="term" value="F:protein-cysteine S-palmitoyltransferase activity"/>
    <property type="evidence" value="ECO:0007669"/>
    <property type="project" value="UniProtKB-EC"/>
</dbReference>
<dbReference type="GO" id="GO:0006612">
    <property type="term" value="P:protein targeting to membrane"/>
    <property type="evidence" value="ECO:0007669"/>
    <property type="project" value="TreeGrafter"/>
</dbReference>
<dbReference type="AlphaFoldDB" id="A0AA40B111"/>
<dbReference type="GO" id="GO:0005783">
    <property type="term" value="C:endoplasmic reticulum"/>
    <property type="evidence" value="ECO:0007669"/>
    <property type="project" value="TreeGrafter"/>
</dbReference>
<dbReference type="PANTHER" id="PTHR22883">
    <property type="entry name" value="ZINC FINGER DHHC DOMAIN CONTAINING PROTEIN"/>
    <property type="match status" value="1"/>
</dbReference>
<dbReference type="GO" id="GO:0016020">
    <property type="term" value="C:membrane"/>
    <property type="evidence" value="ECO:0007669"/>
    <property type="project" value="UniProtKB-SubCell"/>
</dbReference>
<gene>
    <name evidence="14" type="ORF">B0H67DRAFT_571217</name>
</gene>
<keyword evidence="7" id="KW-0449">Lipoprotein</keyword>
<evidence type="ECO:0000256" key="7">
    <source>
        <dbReference type="ARBA" id="ARBA00023288"/>
    </source>
</evidence>
<comment type="domain">
    <text evidence="11">The DHHC domain is required for palmitoyltransferase activity.</text>
</comment>
<dbReference type="PROSITE" id="PS50216">
    <property type="entry name" value="DHHC"/>
    <property type="match status" value="1"/>
</dbReference>
<feature type="transmembrane region" description="Helical" evidence="11">
    <location>
        <begin position="230"/>
        <end position="251"/>
    </location>
</feature>
<keyword evidence="3 11" id="KW-0812">Transmembrane</keyword>
<evidence type="ECO:0000256" key="1">
    <source>
        <dbReference type="ARBA" id="ARBA00004141"/>
    </source>
</evidence>
<keyword evidence="6" id="KW-0564">Palmitate</keyword>
<dbReference type="InterPro" id="IPR001594">
    <property type="entry name" value="Palmitoyltrfase_DHHC"/>
</dbReference>
<dbReference type="GO" id="GO:0005794">
    <property type="term" value="C:Golgi apparatus"/>
    <property type="evidence" value="ECO:0007669"/>
    <property type="project" value="TreeGrafter"/>
</dbReference>
<keyword evidence="4 11" id="KW-1133">Transmembrane helix</keyword>
<feature type="transmembrane region" description="Helical" evidence="11">
    <location>
        <begin position="195"/>
        <end position="218"/>
    </location>
</feature>
<keyword evidence="15" id="KW-1185">Reference proteome</keyword>
<dbReference type="EMBL" id="JAUKUA010000002">
    <property type="protein sequence ID" value="KAK0725712.1"/>
    <property type="molecule type" value="Genomic_DNA"/>
</dbReference>
<name>A0AA40B111_9PEZI</name>